<protein>
    <recommendedName>
        <fullName evidence="3">Phage recombination protein Bet</fullName>
    </recommendedName>
</protein>
<gene>
    <name evidence="1" type="ORF">BGC07_17425</name>
</gene>
<evidence type="ECO:0000313" key="2">
    <source>
        <dbReference type="Proteomes" id="UP000094329"/>
    </source>
</evidence>
<name>A0ABX2ZX59_9GAMM</name>
<dbReference type="EMBL" id="MDTU01000005">
    <property type="protein sequence ID" value="ODN41194.1"/>
    <property type="molecule type" value="Genomic_DNA"/>
</dbReference>
<accession>A0ABX2ZX59</accession>
<reference evidence="1 2" key="1">
    <citation type="submission" date="2016-08" db="EMBL/GenBank/DDBJ databases">
        <title>Draft genome sequence of Candidatus Piscirickettsia litoralis, from seawater.</title>
        <authorList>
            <person name="Wan X."/>
            <person name="Lee A.J."/>
            <person name="Hou S."/>
            <person name="Donachie S.P."/>
        </authorList>
    </citation>
    <scope>NUCLEOTIDE SEQUENCE [LARGE SCALE GENOMIC DNA]</scope>
    <source>
        <strain evidence="1 2">Y2</strain>
    </source>
</reference>
<sequence length="208" mass="23335">MELQTQNKPFSLAPTSFEGALQFAEMIAQSGLCPTNYKGKTNDVFIAMQMGAEIGLQPMQAIQNIAVINGKPTVYGDALMAIVRSHPDCESIKEGYDESKKLCWCKVKRKGQDEQVRYFSMQDAEQAGLLGRGPWKQYTRRMLQMRARSWALRDVFADALCGFMPREEVEDYEIKDVNSTPTAQVSTPQVEPQQSNVTDLNLILEGQA</sequence>
<dbReference type="RefSeq" id="WP_069314331.1">
    <property type="nucleotide sequence ID" value="NZ_MDTU01000005.1"/>
</dbReference>
<evidence type="ECO:0000313" key="1">
    <source>
        <dbReference type="EMBL" id="ODN41194.1"/>
    </source>
</evidence>
<evidence type="ECO:0008006" key="3">
    <source>
        <dbReference type="Google" id="ProtNLM"/>
    </source>
</evidence>
<dbReference type="Proteomes" id="UP000094329">
    <property type="component" value="Unassembled WGS sequence"/>
</dbReference>
<proteinExistence type="predicted"/>
<comment type="caution">
    <text evidence="1">The sequence shown here is derived from an EMBL/GenBank/DDBJ whole genome shotgun (WGS) entry which is preliminary data.</text>
</comment>
<keyword evidence="2" id="KW-1185">Reference proteome</keyword>
<organism evidence="1 2">
    <name type="scientific">Piscirickettsia litoralis</name>
    <dbReference type="NCBI Taxonomy" id="1891921"/>
    <lineage>
        <taxon>Bacteria</taxon>
        <taxon>Pseudomonadati</taxon>
        <taxon>Pseudomonadota</taxon>
        <taxon>Gammaproteobacteria</taxon>
        <taxon>Thiotrichales</taxon>
        <taxon>Piscirickettsiaceae</taxon>
        <taxon>Piscirickettsia</taxon>
    </lineage>
</organism>